<protein>
    <recommendedName>
        <fullName evidence="4">Capsule assembly Wzi family protein</fullName>
    </recommendedName>
</protein>
<keyword evidence="1" id="KW-0732">Signal</keyword>
<dbReference type="EMBL" id="JAHESD010000039">
    <property type="protein sequence ID" value="MBT1704803.1"/>
    <property type="molecule type" value="Genomic_DNA"/>
</dbReference>
<sequence length="560" mass="64153">MRFTLLLMLLPFFAVAQSSYAPLNEDYYHWTDRYEIKTGQIIPEVFTAIKPYKRSAIVAFIDSAKNAGAFVSTSDQFNYAYLTNDNWEWSNAETSDSKKPFLKHFYKKKSDFFSFHDNDFDLHINPVIYAGLGKDSEREERLYINTRGIEVRGMVDQKVGFYTYLTDNQAVLPSYVWNQMRINPVVPHEGFWKEYSNGTGVDFLSARGYITFEATKHINLQFGHDRFFIGNGYRSLAFSDFAPPSLFLKGNVKVWKLNYLFMINQMTAAIEGTLGGISARDKSFPTKYNAFHHISINIGKKLNVGVFESVIFSASDTIAGDHLRLDYLNPIIFYRAIEQQNGSTDNVLIGMDFKWNAAKQLQLYGQFMLDEFLIDNIRAGNGWWANKFGIQLGGKYVDAFAVPNLDLHGEINIVRPYTYSHHTNYGSYSNYQQAIAHPLGANFKEFVGIVRYQPLPKLNLKGKLIVMQTGRDTTNVNWGGDILKKNTTRKQEYNNKIGQGVSNDILYGTFTASWQIKHNLFIDGTVVLRKSESAVAFYNNNTSITSLALRWNIPQRLYEF</sequence>
<name>A0ABS5VTQ0_9BACT</name>
<keyword evidence="3" id="KW-1185">Reference proteome</keyword>
<proteinExistence type="predicted"/>
<accession>A0ABS5VTQ0</accession>
<feature type="chain" id="PRO_5046858653" description="Capsule assembly Wzi family protein" evidence="1">
    <location>
        <begin position="17"/>
        <end position="560"/>
    </location>
</feature>
<dbReference type="InterPro" id="IPR038636">
    <property type="entry name" value="Wzi_sf"/>
</dbReference>
<evidence type="ECO:0000256" key="1">
    <source>
        <dbReference type="SAM" id="SignalP"/>
    </source>
</evidence>
<organism evidence="2 3">
    <name type="scientific">Chryseosolibacter indicus</name>
    <dbReference type="NCBI Taxonomy" id="2782351"/>
    <lineage>
        <taxon>Bacteria</taxon>
        <taxon>Pseudomonadati</taxon>
        <taxon>Bacteroidota</taxon>
        <taxon>Cytophagia</taxon>
        <taxon>Cytophagales</taxon>
        <taxon>Chryseotaleaceae</taxon>
        <taxon>Chryseosolibacter</taxon>
    </lineage>
</organism>
<dbReference type="Gene3D" id="2.40.160.130">
    <property type="entry name" value="Capsule assembly protein Wzi"/>
    <property type="match status" value="1"/>
</dbReference>
<evidence type="ECO:0000313" key="2">
    <source>
        <dbReference type="EMBL" id="MBT1704803.1"/>
    </source>
</evidence>
<gene>
    <name evidence="2" type="ORF">KK060_16020</name>
</gene>
<feature type="signal peptide" evidence="1">
    <location>
        <begin position="1"/>
        <end position="16"/>
    </location>
</feature>
<evidence type="ECO:0008006" key="4">
    <source>
        <dbReference type="Google" id="ProtNLM"/>
    </source>
</evidence>
<evidence type="ECO:0000313" key="3">
    <source>
        <dbReference type="Proteomes" id="UP000772618"/>
    </source>
</evidence>
<comment type="caution">
    <text evidence="2">The sequence shown here is derived from an EMBL/GenBank/DDBJ whole genome shotgun (WGS) entry which is preliminary data.</text>
</comment>
<reference evidence="2 3" key="1">
    <citation type="submission" date="2021-05" db="EMBL/GenBank/DDBJ databases">
        <title>A Polyphasic approach of four new species of the genus Ohtaekwangia: Ohtaekwangia histidinii sp. nov., Ohtaekwangia cretensis sp. nov., Ohtaekwangia indiensis sp. nov., Ohtaekwangia reichenbachii sp. nov. from diverse environment.</title>
        <authorList>
            <person name="Octaviana S."/>
        </authorList>
    </citation>
    <scope>NUCLEOTIDE SEQUENCE [LARGE SCALE GENOMIC DNA]</scope>
    <source>
        <strain evidence="2 3">PWU20</strain>
    </source>
</reference>
<dbReference type="Proteomes" id="UP000772618">
    <property type="component" value="Unassembled WGS sequence"/>
</dbReference>